<organism evidence="15 16">
    <name type="scientific">Pholiota conissans</name>
    <dbReference type="NCBI Taxonomy" id="109636"/>
    <lineage>
        <taxon>Eukaryota</taxon>
        <taxon>Fungi</taxon>
        <taxon>Dikarya</taxon>
        <taxon>Basidiomycota</taxon>
        <taxon>Agaricomycotina</taxon>
        <taxon>Agaricomycetes</taxon>
        <taxon>Agaricomycetidae</taxon>
        <taxon>Agaricales</taxon>
        <taxon>Agaricineae</taxon>
        <taxon>Strophariaceae</taxon>
        <taxon>Pholiota</taxon>
    </lineage>
</organism>
<keyword evidence="6 14" id="KW-0812">Transmembrane</keyword>
<dbReference type="OrthoDB" id="1470350at2759"/>
<feature type="binding site" description="axial binding residue" evidence="13">
    <location>
        <position position="534"/>
    </location>
    <ligand>
        <name>heme</name>
        <dbReference type="ChEBI" id="CHEBI:30413"/>
    </ligand>
    <ligandPart>
        <name>Fe</name>
        <dbReference type="ChEBI" id="CHEBI:18248"/>
    </ligandPart>
</feature>
<dbReference type="SUPFAM" id="SSF48264">
    <property type="entry name" value="Cytochrome P450"/>
    <property type="match status" value="1"/>
</dbReference>
<evidence type="ECO:0000256" key="8">
    <source>
        <dbReference type="ARBA" id="ARBA00022989"/>
    </source>
</evidence>
<proteinExistence type="inferred from homology"/>
<comment type="similarity">
    <text evidence="4">Belongs to the cytochrome P450 family.</text>
</comment>
<protein>
    <submittedName>
        <fullName evidence="15">Cytochrome P450</fullName>
    </submittedName>
</protein>
<comment type="subcellular location">
    <subcellularLocation>
        <location evidence="2">Membrane</location>
    </subcellularLocation>
</comment>
<keyword evidence="10 13" id="KW-0408">Iron</keyword>
<evidence type="ECO:0000256" key="9">
    <source>
        <dbReference type="ARBA" id="ARBA00023002"/>
    </source>
</evidence>
<evidence type="ECO:0000256" key="14">
    <source>
        <dbReference type="SAM" id="Phobius"/>
    </source>
</evidence>
<reference evidence="15" key="1">
    <citation type="submission" date="2020-11" db="EMBL/GenBank/DDBJ databases">
        <authorList>
            <consortium name="DOE Joint Genome Institute"/>
            <person name="Ahrendt S."/>
            <person name="Riley R."/>
            <person name="Andreopoulos W."/>
            <person name="Labutti K."/>
            <person name="Pangilinan J."/>
            <person name="Ruiz-Duenas F.J."/>
            <person name="Barrasa J.M."/>
            <person name="Sanchez-Garcia M."/>
            <person name="Camarero S."/>
            <person name="Miyauchi S."/>
            <person name="Serrano A."/>
            <person name="Linde D."/>
            <person name="Babiker R."/>
            <person name="Drula E."/>
            <person name="Ayuso-Fernandez I."/>
            <person name="Pacheco R."/>
            <person name="Padilla G."/>
            <person name="Ferreira P."/>
            <person name="Barriuso J."/>
            <person name="Kellner H."/>
            <person name="Castanera R."/>
            <person name="Alfaro M."/>
            <person name="Ramirez L."/>
            <person name="Pisabarro A.G."/>
            <person name="Kuo A."/>
            <person name="Tritt A."/>
            <person name="Lipzen A."/>
            <person name="He G."/>
            <person name="Yan M."/>
            <person name="Ng V."/>
            <person name="Cullen D."/>
            <person name="Martin F."/>
            <person name="Rosso M.-N."/>
            <person name="Henrissat B."/>
            <person name="Hibbett D."/>
            <person name="Martinez A.T."/>
            <person name="Grigoriev I.V."/>
        </authorList>
    </citation>
    <scope>NUCLEOTIDE SEQUENCE</scope>
    <source>
        <strain evidence="15">CIRM-BRFM 674</strain>
    </source>
</reference>
<dbReference type="EMBL" id="MU155143">
    <property type="protein sequence ID" value="KAF9484508.1"/>
    <property type="molecule type" value="Genomic_DNA"/>
</dbReference>
<evidence type="ECO:0000256" key="1">
    <source>
        <dbReference type="ARBA" id="ARBA00001971"/>
    </source>
</evidence>
<keyword evidence="16" id="KW-1185">Reference proteome</keyword>
<keyword evidence="7 13" id="KW-0479">Metal-binding</keyword>
<evidence type="ECO:0000256" key="4">
    <source>
        <dbReference type="ARBA" id="ARBA00010617"/>
    </source>
</evidence>
<dbReference type="GO" id="GO:0016705">
    <property type="term" value="F:oxidoreductase activity, acting on paired donors, with incorporation or reduction of molecular oxygen"/>
    <property type="evidence" value="ECO:0007669"/>
    <property type="project" value="InterPro"/>
</dbReference>
<evidence type="ECO:0000256" key="3">
    <source>
        <dbReference type="ARBA" id="ARBA00004721"/>
    </source>
</evidence>
<keyword evidence="8 14" id="KW-1133">Transmembrane helix</keyword>
<evidence type="ECO:0000256" key="6">
    <source>
        <dbReference type="ARBA" id="ARBA00022692"/>
    </source>
</evidence>
<accession>A0A9P6D6C8</accession>
<dbReference type="PANTHER" id="PTHR24305">
    <property type="entry name" value="CYTOCHROME P450"/>
    <property type="match status" value="1"/>
</dbReference>
<evidence type="ECO:0000256" key="2">
    <source>
        <dbReference type="ARBA" id="ARBA00004370"/>
    </source>
</evidence>
<evidence type="ECO:0000256" key="11">
    <source>
        <dbReference type="ARBA" id="ARBA00023033"/>
    </source>
</evidence>
<keyword evidence="11" id="KW-0503">Monooxygenase</keyword>
<feature type="transmembrane region" description="Helical" evidence="14">
    <location>
        <begin position="22"/>
        <end position="40"/>
    </location>
</feature>
<dbReference type="GO" id="GO:0005506">
    <property type="term" value="F:iron ion binding"/>
    <property type="evidence" value="ECO:0007669"/>
    <property type="project" value="InterPro"/>
</dbReference>
<dbReference type="InterPro" id="IPR050121">
    <property type="entry name" value="Cytochrome_P450_monoxygenase"/>
</dbReference>
<dbReference type="CDD" id="cd11069">
    <property type="entry name" value="CYP_FUM15-like"/>
    <property type="match status" value="1"/>
</dbReference>
<dbReference type="PRINTS" id="PR00463">
    <property type="entry name" value="EP450I"/>
</dbReference>
<dbReference type="Proteomes" id="UP000807469">
    <property type="component" value="Unassembled WGS sequence"/>
</dbReference>
<comment type="caution">
    <text evidence="15">The sequence shown here is derived from an EMBL/GenBank/DDBJ whole genome shotgun (WGS) entry which is preliminary data.</text>
</comment>
<evidence type="ECO:0000256" key="7">
    <source>
        <dbReference type="ARBA" id="ARBA00022723"/>
    </source>
</evidence>
<sequence length="598" mass="66776">MFFVYQGVQQLLDSFARVSKSWGISLPTFILGCTLVVLAYRRATRISVSHVPGPEPESFMLGNLPEIFQSQVGVPDFKYQRLYGDVVRVKGPFGEDRLLISDPKALQYIFHTSGSAVHIRQKKKLTSATNLSISGYGFLKWPERTEISRILMGRGLLWADAEIHKRQRKVMLPGFGAPESKSFVPIFRRVGSELTSQWTDILASSPDQTAVLNVASWLSRATMDSIGEGRRIFSSLTVQSSVSFSFTAAFDYQFGALSNKDNEFMKAYFGLMSDTLGSPPKSAIFMQTIFPVWALQLMSKFSRARNLVHARHTANLANAVTRQLVASKAEALLQGKGNKDILSLLIKANASEKSSTRLTEEEMLAQMRTILLAGHETSATTLCWVLLEIARHPDVQKRLRDEIRSTEQAIKARGGSDFTAADLDNMAYLSAVMKESMRFHPAVYQNYRQAAKDDILPLSTPIKTNDGQILNELPVPKGMKIILSIAAYNRNTEVFGEDAHVYNPNRWLQQVEKKGPTLGVYGNLLTFAGGVRTCIGWRFALYEVLALTVEIINNFELTLTPDIERLRREACLVMLPTLEGEQLKGENLPLRVGLAPRD</sequence>
<dbReference type="InterPro" id="IPR002401">
    <property type="entry name" value="Cyt_P450_E_grp-I"/>
</dbReference>
<comment type="cofactor">
    <cofactor evidence="1 13">
        <name>heme</name>
        <dbReference type="ChEBI" id="CHEBI:30413"/>
    </cofactor>
</comment>
<comment type="pathway">
    <text evidence="3">Secondary metabolite biosynthesis; terpenoid biosynthesis.</text>
</comment>
<evidence type="ECO:0000256" key="12">
    <source>
        <dbReference type="ARBA" id="ARBA00023136"/>
    </source>
</evidence>
<keyword evidence="12 14" id="KW-0472">Membrane</keyword>
<dbReference type="InterPro" id="IPR036396">
    <property type="entry name" value="Cyt_P450_sf"/>
</dbReference>
<gene>
    <name evidence="15" type="ORF">BDN70DRAFT_917689</name>
</gene>
<keyword evidence="5 13" id="KW-0349">Heme</keyword>
<evidence type="ECO:0000256" key="10">
    <source>
        <dbReference type="ARBA" id="ARBA00023004"/>
    </source>
</evidence>
<evidence type="ECO:0000256" key="13">
    <source>
        <dbReference type="PIRSR" id="PIRSR602401-1"/>
    </source>
</evidence>
<dbReference type="PRINTS" id="PR00385">
    <property type="entry name" value="P450"/>
</dbReference>
<dbReference type="AlphaFoldDB" id="A0A9P6D6C8"/>
<evidence type="ECO:0000313" key="15">
    <source>
        <dbReference type="EMBL" id="KAF9484508.1"/>
    </source>
</evidence>
<dbReference type="PANTHER" id="PTHR24305:SF166">
    <property type="entry name" value="CYTOCHROME P450 12A4, MITOCHONDRIAL-RELATED"/>
    <property type="match status" value="1"/>
</dbReference>
<evidence type="ECO:0000313" key="16">
    <source>
        <dbReference type="Proteomes" id="UP000807469"/>
    </source>
</evidence>
<evidence type="ECO:0000256" key="5">
    <source>
        <dbReference type="ARBA" id="ARBA00022617"/>
    </source>
</evidence>
<dbReference type="Pfam" id="PF00067">
    <property type="entry name" value="p450"/>
    <property type="match status" value="1"/>
</dbReference>
<dbReference type="GO" id="GO:0004497">
    <property type="term" value="F:monooxygenase activity"/>
    <property type="evidence" value="ECO:0007669"/>
    <property type="project" value="UniProtKB-KW"/>
</dbReference>
<dbReference type="GO" id="GO:0016020">
    <property type="term" value="C:membrane"/>
    <property type="evidence" value="ECO:0007669"/>
    <property type="project" value="UniProtKB-SubCell"/>
</dbReference>
<keyword evidence="9" id="KW-0560">Oxidoreductase</keyword>
<dbReference type="GO" id="GO:0020037">
    <property type="term" value="F:heme binding"/>
    <property type="evidence" value="ECO:0007669"/>
    <property type="project" value="InterPro"/>
</dbReference>
<dbReference type="InterPro" id="IPR001128">
    <property type="entry name" value="Cyt_P450"/>
</dbReference>
<dbReference type="Gene3D" id="1.10.630.10">
    <property type="entry name" value="Cytochrome P450"/>
    <property type="match status" value="1"/>
</dbReference>
<name>A0A9P6D6C8_9AGAR</name>